<evidence type="ECO:0000256" key="1">
    <source>
        <dbReference type="SAM" id="SignalP"/>
    </source>
</evidence>
<proteinExistence type="predicted"/>
<dbReference type="InterPro" id="IPR006311">
    <property type="entry name" value="TAT_signal"/>
</dbReference>
<sequence>MRKLLRRTASVAAAASLVATGLLATAAPAAAATYGGECGSGYSVVNSDSVGSTGTVFLTYNNSNGRNCVVTKRNSVGSAVLIEAGLSVSPAGNHWDVYEGDYFTSYAGPIYLNAAGRCVDWMGRISGAEGGKRGTNCG</sequence>
<keyword evidence="1" id="KW-0732">Signal</keyword>
<dbReference type="EMBL" id="JAUZMY010000020">
    <property type="protein sequence ID" value="MEE2039445.1"/>
    <property type="molecule type" value="Genomic_DNA"/>
</dbReference>
<evidence type="ECO:0000313" key="2">
    <source>
        <dbReference type="EMBL" id="MEE2039445.1"/>
    </source>
</evidence>
<feature type="signal peptide" evidence="1">
    <location>
        <begin position="1"/>
        <end position="31"/>
    </location>
</feature>
<name>A0ABU7KB33_9ACTN</name>
<gene>
    <name evidence="2" type="ORF">Q8791_19685</name>
</gene>
<feature type="chain" id="PRO_5047456426" evidence="1">
    <location>
        <begin position="32"/>
        <end position="138"/>
    </location>
</feature>
<organism evidence="2 3">
    <name type="scientific">Nocardiopsis codii</name>
    <dbReference type="NCBI Taxonomy" id="3065942"/>
    <lineage>
        <taxon>Bacteria</taxon>
        <taxon>Bacillati</taxon>
        <taxon>Actinomycetota</taxon>
        <taxon>Actinomycetes</taxon>
        <taxon>Streptosporangiales</taxon>
        <taxon>Nocardiopsidaceae</taxon>
        <taxon>Nocardiopsis</taxon>
    </lineage>
</organism>
<reference evidence="2 3" key="1">
    <citation type="submission" date="2023-08" db="EMBL/GenBank/DDBJ databases">
        <authorList>
            <person name="Girao M."/>
            <person name="Carvalho M.F."/>
        </authorList>
    </citation>
    <scope>NUCLEOTIDE SEQUENCE [LARGE SCALE GENOMIC DNA]</scope>
    <source>
        <strain evidence="2 3">CT-R113</strain>
    </source>
</reference>
<dbReference type="PROSITE" id="PS51318">
    <property type="entry name" value="TAT"/>
    <property type="match status" value="1"/>
</dbReference>
<dbReference type="Proteomes" id="UP001356095">
    <property type="component" value="Unassembled WGS sequence"/>
</dbReference>
<evidence type="ECO:0000313" key="3">
    <source>
        <dbReference type="Proteomes" id="UP001356095"/>
    </source>
</evidence>
<comment type="caution">
    <text evidence="2">The sequence shown here is derived from an EMBL/GenBank/DDBJ whole genome shotgun (WGS) entry which is preliminary data.</text>
</comment>
<accession>A0ABU7KB33</accession>
<protein>
    <submittedName>
        <fullName evidence="2">Spore-associated protein A</fullName>
    </submittedName>
</protein>
<keyword evidence="3" id="KW-1185">Reference proteome</keyword>
<dbReference type="RefSeq" id="WP_330093219.1">
    <property type="nucleotide sequence ID" value="NZ_JAUZMY010000020.1"/>
</dbReference>